<reference evidence="3" key="1">
    <citation type="journal article" date="2022" name="Microb. Genom.">
        <title>A global pangenome for the wheat fungal pathogen Pyrenophora tritici-repentis and prediction of effector protein structural homology.</title>
        <authorList>
            <person name="Moolhuijzen P.M."/>
            <person name="See P.T."/>
            <person name="Shi G."/>
            <person name="Powell H.R."/>
            <person name="Cockram J."/>
            <person name="Jorgensen L.N."/>
            <person name="Benslimane H."/>
            <person name="Strelkov S.E."/>
            <person name="Turner J."/>
            <person name="Liu Z."/>
            <person name="Moffat C.S."/>
        </authorList>
    </citation>
    <scope>NUCLEOTIDE SEQUENCE [LARGE SCALE GENOMIC DNA]</scope>
</reference>
<feature type="region of interest" description="Disordered" evidence="1">
    <location>
        <begin position="321"/>
        <end position="341"/>
    </location>
</feature>
<feature type="compositionally biased region" description="Low complexity" evidence="1">
    <location>
        <begin position="156"/>
        <end position="165"/>
    </location>
</feature>
<evidence type="ECO:0000256" key="1">
    <source>
        <dbReference type="SAM" id="MobiDB-lite"/>
    </source>
</evidence>
<protein>
    <submittedName>
        <fullName evidence="2">Uncharacterized protein</fullName>
    </submittedName>
</protein>
<accession>A0A922NM02</accession>
<feature type="region of interest" description="Disordered" evidence="1">
    <location>
        <begin position="66"/>
        <end position="101"/>
    </location>
</feature>
<name>A0A922NM02_9PLEO</name>
<gene>
    <name evidence="2" type="ORF">Ptr86124_001489</name>
</gene>
<comment type="caution">
    <text evidence="2">The sequence shown here is derived from an EMBL/GenBank/DDBJ whole genome shotgun (WGS) entry which is preliminary data.</text>
</comment>
<proteinExistence type="predicted"/>
<dbReference type="Proteomes" id="UP000249757">
    <property type="component" value="Unassembled WGS sequence"/>
</dbReference>
<feature type="region of interest" description="Disordered" evidence="1">
    <location>
        <begin position="142"/>
        <end position="173"/>
    </location>
</feature>
<dbReference type="AlphaFoldDB" id="A0A922NM02"/>
<keyword evidence="3" id="KW-1185">Reference proteome</keyword>
<sequence length="369" mass="41588">MTTTIGLPYDDLRPHVVRPKRSFLQRLNETHEQLISHMRSLKVEEPTLSTKHHGPSMERMRTMSTVSLTSTSGSEREYFQSTDSESESPMSSGFLSPPLSPADGSSFPIHQYLSPKDRKSSHEYIKGMQSYVNRKQATYESMVQRSLPISPPQTPPLDSASSLKSAKSEMSDEQIDDWLDRPMDAELHRFQKLSASGSEYSTDSEDDENKIHVIVEQPDEEDNAAHEERLANSARWRETWCMQKAPECGSTASLPYKVNDAVSGDVWAKEAEAEAEAEAEEESVESKLLLLPIGILETLHEAQQPTCSTPVDMITLEWETAASPRLQHEPRGADQQGNKRDRIEHYTTMKTANYRLQIFGRGSATPSRF</sequence>
<feature type="compositionally biased region" description="Low complexity" evidence="1">
    <location>
        <begin position="81"/>
        <end position="96"/>
    </location>
</feature>
<organism evidence="2 3">
    <name type="scientific">Pyrenophora tritici-repentis</name>
    <dbReference type="NCBI Taxonomy" id="45151"/>
    <lineage>
        <taxon>Eukaryota</taxon>
        <taxon>Fungi</taxon>
        <taxon>Dikarya</taxon>
        <taxon>Ascomycota</taxon>
        <taxon>Pezizomycotina</taxon>
        <taxon>Dothideomycetes</taxon>
        <taxon>Pleosporomycetidae</taxon>
        <taxon>Pleosporales</taxon>
        <taxon>Pleosporineae</taxon>
        <taxon>Pleosporaceae</taxon>
        <taxon>Pyrenophora</taxon>
    </lineage>
</organism>
<dbReference type="EMBL" id="NRDI02000002">
    <property type="protein sequence ID" value="KAI1518361.1"/>
    <property type="molecule type" value="Genomic_DNA"/>
</dbReference>
<feature type="compositionally biased region" description="Basic and acidic residues" evidence="1">
    <location>
        <begin position="326"/>
        <end position="341"/>
    </location>
</feature>
<evidence type="ECO:0000313" key="3">
    <source>
        <dbReference type="Proteomes" id="UP000249757"/>
    </source>
</evidence>
<evidence type="ECO:0000313" key="2">
    <source>
        <dbReference type="EMBL" id="KAI1518361.1"/>
    </source>
</evidence>